<dbReference type="InterPro" id="IPR001680">
    <property type="entry name" value="WD40_rpt"/>
</dbReference>
<name>A0A1I1ISZ4_9BACT</name>
<feature type="region of interest" description="Disordered" evidence="4">
    <location>
        <begin position="591"/>
        <end position="647"/>
    </location>
</feature>
<dbReference type="InterPro" id="IPR036322">
    <property type="entry name" value="WD40_repeat_dom_sf"/>
</dbReference>
<dbReference type="STRING" id="662367.SAMN05216167_101967"/>
<dbReference type="Proteomes" id="UP000198598">
    <property type="component" value="Unassembled WGS sequence"/>
</dbReference>
<evidence type="ECO:0000256" key="5">
    <source>
        <dbReference type="SAM" id="Phobius"/>
    </source>
</evidence>
<feature type="compositionally biased region" description="Basic and acidic residues" evidence="4">
    <location>
        <begin position="598"/>
        <end position="609"/>
    </location>
</feature>
<dbReference type="PANTHER" id="PTHR44019:SF8">
    <property type="entry name" value="POC1 CENTRIOLAR PROTEIN HOMOLOG"/>
    <property type="match status" value="1"/>
</dbReference>
<dbReference type="AlphaFoldDB" id="A0A1I1ISZ4"/>
<evidence type="ECO:0000256" key="2">
    <source>
        <dbReference type="ARBA" id="ARBA00022737"/>
    </source>
</evidence>
<protein>
    <submittedName>
        <fullName evidence="7">WD domain-containing protein, G-beta repeat-containing protein</fullName>
    </submittedName>
</protein>
<keyword evidence="5" id="KW-0812">Transmembrane</keyword>
<feature type="transmembrane region" description="Helical" evidence="5">
    <location>
        <begin position="491"/>
        <end position="512"/>
    </location>
</feature>
<proteinExistence type="predicted"/>
<dbReference type="InterPro" id="IPR015943">
    <property type="entry name" value="WD40/YVTN_repeat-like_dom_sf"/>
</dbReference>
<feature type="domain" description="Novel STAND NTPase 1" evidence="6">
    <location>
        <begin position="13"/>
        <end position="422"/>
    </location>
</feature>
<dbReference type="SUPFAM" id="SSF50978">
    <property type="entry name" value="WD40 repeat-like"/>
    <property type="match status" value="1"/>
</dbReference>
<evidence type="ECO:0000313" key="7">
    <source>
        <dbReference type="EMBL" id="SFC36863.1"/>
    </source>
</evidence>
<keyword evidence="2" id="KW-0677">Repeat</keyword>
<reference evidence="7 8" key="1">
    <citation type="submission" date="2016-10" db="EMBL/GenBank/DDBJ databases">
        <authorList>
            <person name="de Groot N.N."/>
        </authorList>
    </citation>
    <scope>NUCLEOTIDE SEQUENCE [LARGE SCALE GENOMIC DNA]</scope>
    <source>
        <strain evidence="7 8">DSM 26130</strain>
    </source>
</reference>
<evidence type="ECO:0000256" key="3">
    <source>
        <dbReference type="PROSITE-ProRule" id="PRU00221"/>
    </source>
</evidence>
<feature type="repeat" description="WD" evidence="3">
    <location>
        <begin position="804"/>
        <end position="836"/>
    </location>
</feature>
<organism evidence="7 8">
    <name type="scientific">Spirosoma endophyticum</name>
    <dbReference type="NCBI Taxonomy" id="662367"/>
    <lineage>
        <taxon>Bacteria</taxon>
        <taxon>Pseudomonadati</taxon>
        <taxon>Bacteroidota</taxon>
        <taxon>Cytophagia</taxon>
        <taxon>Cytophagales</taxon>
        <taxon>Cytophagaceae</taxon>
        <taxon>Spirosoma</taxon>
    </lineage>
</organism>
<dbReference type="PROSITE" id="PS50082">
    <property type="entry name" value="WD_REPEATS_2"/>
    <property type="match status" value="3"/>
</dbReference>
<keyword evidence="5" id="KW-1133">Transmembrane helix</keyword>
<dbReference type="Gene3D" id="3.40.50.300">
    <property type="entry name" value="P-loop containing nucleotide triphosphate hydrolases"/>
    <property type="match status" value="1"/>
</dbReference>
<dbReference type="Gene3D" id="2.130.10.10">
    <property type="entry name" value="YVTN repeat-like/Quinoprotein amine dehydrogenase"/>
    <property type="match status" value="2"/>
</dbReference>
<keyword evidence="8" id="KW-1185">Reference proteome</keyword>
<dbReference type="SUPFAM" id="SSF52540">
    <property type="entry name" value="P-loop containing nucleoside triphosphate hydrolases"/>
    <property type="match status" value="1"/>
</dbReference>
<dbReference type="OrthoDB" id="414967at2"/>
<feature type="repeat" description="WD" evidence="3">
    <location>
        <begin position="938"/>
        <end position="979"/>
    </location>
</feature>
<dbReference type="Pfam" id="PF20703">
    <property type="entry name" value="nSTAND1"/>
    <property type="match status" value="1"/>
</dbReference>
<evidence type="ECO:0000256" key="1">
    <source>
        <dbReference type="ARBA" id="ARBA00022574"/>
    </source>
</evidence>
<dbReference type="InterPro" id="IPR049052">
    <property type="entry name" value="nSTAND1"/>
</dbReference>
<evidence type="ECO:0000313" key="8">
    <source>
        <dbReference type="Proteomes" id="UP000198598"/>
    </source>
</evidence>
<dbReference type="RefSeq" id="WP_093823387.1">
    <property type="nucleotide sequence ID" value="NZ_FOLQ01000001.1"/>
</dbReference>
<evidence type="ECO:0000259" key="6">
    <source>
        <dbReference type="Pfam" id="PF20703"/>
    </source>
</evidence>
<dbReference type="Pfam" id="PF00400">
    <property type="entry name" value="WD40"/>
    <property type="match status" value="4"/>
</dbReference>
<dbReference type="InterPro" id="IPR027417">
    <property type="entry name" value="P-loop_NTPase"/>
</dbReference>
<gene>
    <name evidence="7" type="ORF">SAMN05216167_101967</name>
</gene>
<dbReference type="EMBL" id="FOLQ01000001">
    <property type="protein sequence ID" value="SFC36863.1"/>
    <property type="molecule type" value="Genomic_DNA"/>
</dbReference>
<keyword evidence="1 3" id="KW-0853">WD repeat</keyword>
<dbReference type="InterPro" id="IPR050505">
    <property type="entry name" value="WDR55/POC1"/>
</dbReference>
<feature type="repeat" description="WD" evidence="3">
    <location>
        <begin position="714"/>
        <end position="747"/>
    </location>
</feature>
<feature type="compositionally biased region" description="Basic and acidic residues" evidence="4">
    <location>
        <begin position="630"/>
        <end position="639"/>
    </location>
</feature>
<evidence type="ECO:0000256" key="4">
    <source>
        <dbReference type="SAM" id="MobiDB-lite"/>
    </source>
</evidence>
<sequence>MTEVYNKVTYTNPFPGLRSFELKDSYLFFGRDNQIRDLRDRLTNSRFLAIIGSSGSGKSSLVKAGLIPQLIENRLLASAFARWQIAFFNPEATPIRNMARALHQAFSERDHTFAAHVSPDSVETLLLTDPDALMNWCKDANLLIIIDQFEELFRYHQAEDNREEVARFIDLMLDFTRRQEYPVYVVLTMRSDYLDDCTDYEGLTEAINKGYYLLPKMNQEEIRQAITTPINVMGARISPDLTDRLLKDLGSKSDQLPILQHALMRTWNYWLFNKKGDEPIEVCDYEAIGTMQKAITVHAEEVYADLPGDKSRLIAEKLFKALLVLGSSNSSAIQPIPVRTLIELTGIDPDQLIDVLNRFREPDVAFLTPSTTIQTELALIIDISHERIMVLWERLRTWVREETESAKFYKQISNSATLYHEGKSGLWTNPELQIGLKWLAENRPTQAWANRYDPYLERAINFLEYSRDQHDFAIQNKDDRQRKELKRARNFAIFLGIGALISLMFLIVSAVLRKQAQQSEEEALAEKRIALFERARAENQTREAVTQKKIAEQQEIIAEQQKGLTEEQRVIAVREQQTAEEKRQEAEVARQMAVSQKQRAEEARTEAETQRLQAEGARKNALQQQNRAETAQKDAETQRSKAVTSQKFAEQQRSKAIARTIAIQSYQMNETGQDDLPVLLALKAYTLNLRNGGQSDNPDIFNALAKATDARTVLRGHNDLVRNVVMQPGGEQMVASSSDDGTVKVWSYGHPAKSPITLSTSKRNTDGVRSIVFSKDGKTIYGGSEKGMLYSWNPAQSDMPTVAAQAHNVPIQMLLFTLDHSQLISISNDGHIRIWQPSANGLAPVQDVLTKASIYCASLTKDGKYLICGSNNGRVLRYELASLRKEPSVYTRREFGNRVTALTFSPGGDRLITGTQAGFVYAWGFKNNEPEPFGSLLSGRHTSTVNDLAFTPNGKLLASCSADWSIHIWDYSSLAQQQQPIVISDFDAWVMGICFSNDSKNLIACGADKTVRIRNVNTTDLYDELSKKVKRSLTDEEWTKYIGKDIPYEK</sequence>
<keyword evidence="5" id="KW-0472">Membrane</keyword>
<dbReference type="PROSITE" id="PS50294">
    <property type="entry name" value="WD_REPEATS_REGION"/>
    <property type="match status" value="2"/>
</dbReference>
<dbReference type="SMART" id="SM00320">
    <property type="entry name" value="WD40"/>
    <property type="match status" value="7"/>
</dbReference>
<dbReference type="PANTHER" id="PTHR44019">
    <property type="entry name" value="WD REPEAT-CONTAINING PROTEIN 55"/>
    <property type="match status" value="1"/>
</dbReference>
<dbReference type="CDD" id="cd00200">
    <property type="entry name" value="WD40"/>
    <property type="match status" value="1"/>
</dbReference>
<accession>A0A1I1ISZ4</accession>